<evidence type="ECO:0000313" key="4">
    <source>
        <dbReference type="EMBL" id="MFC7435740.1"/>
    </source>
</evidence>
<dbReference type="Proteomes" id="UP001596495">
    <property type="component" value="Unassembled WGS sequence"/>
</dbReference>
<sequence>MSKNTHWPKAFFLIANGSSELAPGADRQTMGGKAFNLLEMARLGLPVPAALVIGTEYTFAPESCLLPLNAWGLPAMESATGLKLGDERAPLVVSVRSGAPVSMPGMLETLLNVGLCDRTVQGLLRQTGNPRFVWDAYRRLVHLFGTVVAGVPDTAFEAALDEVADGRDVRSLDFCEHRTLARRNMDIYLSHTGKAFPQDPRDQLNAAVMAVFHSWDKPKARHYRELNRIKDTMGTAVTIQRMVFGNTGWHSGAGVGFTRNPTTGAPGLWMDYLINAQGEDVVGGQRNAHGHLAMHQSAPQAWAKLQEAAGRLEQHFKDMQDLEFTVQDGDLFLLQTRAGKRTTKAAMRIALDMLEEGLIDRQQAIDRTRDIREEDLVDHQLVADGAKAPILLAAADVACPGVVCGEVTLDPEMAQERARTGAPVVLVRSDARTEDIAGLHVSVGLLTQRGARTSHAAVVARQLGKPCLVACSGMRIDLAARTIRFSDVVVREGDLITLDANNGQVYLGQLSIEAIPDTALVDGLRKLRGQEQAPIPGESDVHKPGKNHGKDQAKGKGERKHQGVQP</sequence>
<evidence type="ECO:0000256" key="1">
    <source>
        <dbReference type="SAM" id="MobiDB-lite"/>
    </source>
</evidence>
<dbReference type="Gene3D" id="3.30.1490.20">
    <property type="entry name" value="ATP-grasp fold, A domain"/>
    <property type="match status" value="1"/>
</dbReference>
<evidence type="ECO:0000259" key="3">
    <source>
        <dbReference type="Pfam" id="PF01326"/>
    </source>
</evidence>
<dbReference type="Gene3D" id="1.10.189.10">
    <property type="entry name" value="Pyruvate Phosphate Dikinase, domain 2"/>
    <property type="match status" value="1"/>
</dbReference>
<feature type="domain" description="Pyruvate phosphate dikinase AMP/ATP-binding" evidence="3">
    <location>
        <begin position="303"/>
        <end position="356"/>
    </location>
</feature>
<dbReference type="InterPro" id="IPR036637">
    <property type="entry name" value="Phosphohistidine_dom_sf"/>
</dbReference>
<feature type="domain" description="PEP-utilising enzyme mobile" evidence="2">
    <location>
        <begin position="423"/>
        <end position="503"/>
    </location>
</feature>
<feature type="compositionally biased region" description="Basic and acidic residues" evidence="1">
    <location>
        <begin position="539"/>
        <end position="556"/>
    </location>
</feature>
<dbReference type="InterPro" id="IPR002192">
    <property type="entry name" value="PPDK_AMP/ATP-bd"/>
</dbReference>
<dbReference type="PANTHER" id="PTHR22931">
    <property type="entry name" value="PHOSPHOENOLPYRUVATE DIKINASE-RELATED"/>
    <property type="match status" value="1"/>
</dbReference>
<gene>
    <name evidence="4" type="ORF">ACFQNJ_14590</name>
</gene>
<dbReference type="InterPro" id="IPR013815">
    <property type="entry name" value="ATP_grasp_subdomain_1"/>
</dbReference>
<evidence type="ECO:0000313" key="5">
    <source>
        <dbReference type="Proteomes" id="UP001596495"/>
    </source>
</evidence>
<proteinExistence type="predicted"/>
<dbReference type="SUPFAM" id="SSF56059">
    <property type="entry name" value="Glutathione synthetase ATP-binding domain-like"/>
    <property type="match status" value="1"/>
</dbReference>
<dbReference type="RefSeq" id="WP_382258885.1">
    <property type="nucleotide sequence ID" value="NZ_JBHTBX010000010.1"/>
</dbReference>
<dbReference type="Pfam" id="PF01326">
    <property type="entry name" value="PPDK_N"/>
    <property type="match status" value="2"/>
</dbReference>
<dbReference type="PROSITE" id="PS00370">
    <property type="entry name" value="PEP_ENZYMES_PHOS_SITE"/>
    <property type="match status" value="1"/>
</dbReference>
<dbReference type="SUPFAM" id="SSF52009">
    <property type="entry name" value="Phosphohistidine domain"/>
    <property type="match status" value="1"/>
</dbReference>
<reference evidence="5" key="1">
    <citation type="journal article" date="2019" name="Int. J. Syst. Evol. Microbiol.">
        <title>The Global Catalogue of Microorganisms (GCM) 10K type strain sequencing project: providing services to taxonomists for standard genome sequencing and annotation.</title>
        <authorList>
            <consortium name="The Broad Institute Genomics Platform"/>
            <consortium name="The Broad Institute Genome Sequencing Center for Infectious Disease"/>
            <person name="Wu L."/>
            <person name="Ma J."/>
        </authorList>
    </citation>
    <scope>NUCLEOTIDE SEQUENCE [LARGE SCALE GENOMIC DNA]</scope>
    <source>
        <strain evidence="5">CCUG 54518</strain>
    </source>
</reference>
<dbReference type="Gene3D" id="3.30.470.20">
    <property type="entry name" value="ATP-grasp fold, B domain"/>
    <property type="match status" value="1"/>
</dbReference>
<evidence type="ECO:0000259" key="2">
    <source>
        <dbReference type="Pfam" id="PF00391"/>
    </source>
</evidence>
<dbReference type="InterPro" id="IPR010121">
    <property type="entry name" value="Pyruvate_phosphate_dikinase"/>
</dbReference>
<dbReference type="EMBL" id="JBHTBX010000010">
    <property type="protein sequence ID" value="MFC7435740.1"/>
    <property type="molecule type" value="Genomic_DNA"/>
</dbReference>
<dbReference type="InterPro" id="IPR008279">
    <property type="entry name" value="PEP-util_enz_mobile_dom"/>
</dbReference>
<accession>A0ABW2RCC1</accession>
<name>A0ABW2RCC1_9BURK</name>
<dbReference type="Gene3D" id="1.20.80.30">
    <property type="match status" value="1"/>
</dbReference>
<feature type="domain" description="Pyruvate phosphate dikinase AMP/ATP-binding" evidence="3">
    <location>
        <begin position="84"/>
        <end position="287"/>
    </location>
</feature>
<dbReference type="Gene3D" id="3.50.30.10">
    <property type="entry name" value="Phosphohistidine domain"/>
    <property type="match status" value="1"/>
</dbReference>
<dbReference type="PANTHER" id="PTHR22931:SF9">
    <property type="entry name" value="PYRUVATE, PHOSPHATE DIKINASE 1, CHLOROPLASTIC"/>
    <property type="match status" value="1"/>
</dbReference>
<comment type="caution">
    <text evidence="4">The sequence shown here is derived from an EMBL/GenBank/DDBJ whole genome shotgun (WGS) entry which is preliminary data.</text>
</comment>
<feature type="region of interest" description="Disordered" evidence="1">
    <location>
        <begin position="528"/>
        <end position="566"/>
    </location>
</feature>
<keyword evidence="5" id="KW-1185">Reference proteome</keyword>
<dbReference type="Pfam" id="PF00391">
    <property type="entry name" value="PEP-utilizers"/>
    <property type="match status" value="1"/>
</dbReference>
<dbReference type="InterPro" id="IPR018274">
    <property type="entry name" value="PEP_util_AS"/>
</dbReference>
<organism evidence="4 5">
    <name type="scientific">Hydrogenophaga bisanensis</name>
    <dbReference type="NCBI Taxonomy" id="439611"/>
    <lineage>
        <taxon>Bacteria</taxon>
        <taxon>Pseudomonadati</taxon>
        <taxon>Pseudomonadota</taxon>
        <taxon>Betaproteobacteria</taxon>
        <taxon>Burkholderiales</taxon>
        <taxon>Comamonadaceae</taxon>
        <taxon>Hydrogenophaga</taxon>
    </lineage>
</organism>
<protein>
    <submittedName>
        <fullName evidence="4">PEP/pyruvate-binding domain-containing protein</fullName>
    </submittedName>
</protein>